<dbReference type="PANTHER" id="PTHR36983">
    <property type="entry name" value="DNAJ HOMOLOG SUBFAMILY C MEMBER 13"/>
    <property type="match status" value="1"/>
</dbReference>
<dbReference type="Proteomes" id="UP000332933">
    <property type="component" value="Unassembled WGS sequence"/>
</dbReference>
<dbReference type="Pfam" id="PF00226">
    <property type="entry name" value="DnaJ"/>
    <property type="match status" value="1"/>
</dbReference>
<reference evidence="4 5" key="1">
    <citation type="submission" date="2019-03" db="EMBL/GenBank/DDBJ databases">
        <authorList>
            <person name="Gaulin E."/>
            <person name="Dumas B."/>
        </authorList>
    </citation>
    <scope>NUCLEOTIDE SEQUENCE [LARGE SCALE GENOMIC DNA]</scope>
    <source>
        <strain evidence="4">CBS 568.67</strain>
    </source>
</reference>
<dbReference type="Gene3D" id="1.10.287.110">
    <property type="entry name" value="DnaJ domain"/>
    <property type="match status" value="1"/>
</dbReference>
<feature type="compositionally biased region" description="Polar residues" evidence="1">
    <location>
        <begin position="837"/>
        <end position="848"/>
    </location>
</feature>
<dbReference type="InterPro" id="IPR036869">
    <property type="entry name" value="J_dom_sf"/>
</dbReference>
<dbReference type="PANTHER" id="PTHR36983:SF2">
    <property type="entry name" value="DNAJ HOMOLOG SUBFAMILY C MEMBER 13"/>
    <property type="match status" value="1"/>
</dbReference>
<evidence type="ECO:0000313" key="3">
    <source>
        <dbReference type="EMBL" id="KAF0686013.1"/>
    </source>
</evidence>
<dbReference type="InterPro" id="IPR045802">
    <property type="entry name" value="GRV2/DNAJC13_N"/>
</dbReference>
<dbReference type="Gene3D" id="1.25.10.10">
    <property type="entry name" value="Leucine-rich Repeat Variant"/>
    <property type="match status" value="1"/>
</dbReference>
<dbReference type="SMART" id="SM00271">
    <property type="entry name" value="DnaJ"/>
    <property type="match status" value="1"/>
</dbReference>
<feature type="region of interest" description="Disordered" evidence="1">
    <location>
        <begin position="1"/>
        <end position="23"/>
    </location>
</feature>
<dbReference type="InterPro" id="IPR044978">
    <property type="entry name" value="GRV2/DNAJC13"/>
</dbReference>
<evidence type="ECO:0000313" key="5">
    <source>
        <dbReference type="Proteomes" id="UP000332933"/>
    </source>
</evidence>
<evidence type="ECO:0000256" key="1">
    <source>
        <dbReference type="SAM" id="MobiDB-lite"/>
    </source>
</evidence>
<dbReference type="InterPro" id="IPR011989">
    <property type="entry name" value="ARM-like"/>
</dbReference>
<dbReference type="CDD" id="cd06257">
    <property type="entry name" value="DnaJ"/>
    <property type="match status" value="1"/>
</dbReference>
<dbReference type="SUPFAM" id="SSF46565">
    <property type="entry name" value="Chaperone J-domain"/>
    <property type="match status" value="1"/>
</dbReference>
<evidence type="ECO:0000313" key="4">
    <source>
        <dbReference type="EMBL" id="VFT98834.1"/>
    </source>
</evidence>
<dbReference type="GO" id="GO:0010008">
    <property type="term" value="C:endosome membrane"/>
    <property type="evidence" value="ECO:0007669"/>
    <property type="project" value="TreeGrafter"/>
</dbReference>
<dbReference type="InterPro" id="IPR001623">
    <property type="entry name" value="DnaJ_domain"/>
</dbReference>
<dbReference type="EMBL" id="VJMH01007019">
    <property type="protein sequence ID" value="KAF0686013.1"/>
    <property type="molecule type" value="Genomic_DNA"/>
</dbReference>
<dbReference type="GO" id="GO:0007032">
    <property type="term" value="P:endosome organization"/>
    <property type="evidence" value="ECO:0007669"/>
    <property type="project" value="InterPro"/>
</dbReference>
<dbReference type="GO" id="GO:2000641">
    <property type="term" value="P:regulation of early endosome to late endosome transport"/>
    <property type="evidence" value="ECO:0007669"/>
    <property type="project" value="InterPro"/>
</dbReference>
<reference evidence="3" key="2">
    <citation type="submission" date="2019-06" db="EMBL/GenBank/DDBJ databases">
        <title>Genomics analysis of Aphanomyces spp. identifies a new class of oomycete effector associated with host adaptation.</title>
        <authorList>
            <person name="Gaulin E."/>
        </authorList>
    </citation>
    <scope>NUCLEOTIDE SEQUENCE</scope>
    <source>
        <strain evidence="3">CBS 578.67</strain>
    </source>
</reference>
<gene>
    <name evidence="4" type="primary">Aste57867_22167</name>
    <name evidence="3" type="ORF">As57867_022098</name>
    <name evidence="4" type="ORF">ASTE57867_22167</name>
</gene>
<organism evidence="4 5">
    <name type="scientific">Aphanomyces stellatus</name>
    <dbReference type="NCBI Taxonomy" id="120398"/>
    <lineage>
        <taxon>Eukaryota</taxon>
        <taxon>Sar</taxon>
        <taxon>Stramenopiles</taxon>
        <taxon>Oomycota</taxon>
        <taxon>Saprolegniomycetes</taxon>
        <taxon>Saprolegniales</taxon>
        <taxon>Verrucalvaceae</taxon>
        <taxon>Aphanomyces</taxon>
    </lineage>
</organism>
<accession>A0A485LLG2</accession>
<dbReference type="PROSITE" id="PS50076">
    <property type="entry name" value="DNAJ_2"/>
    <property type="match status" value="1"/>
</dbReference>
<protein>
    <submittedName>
        <fullName evidence="4">Aste57867_22167 protein</fullName>
    </submittedName>
</protein>
<proteinExistence type="predicted"/>
<feature type="region of interest" description="Disordered" evidence="1">
    <location>
        <begin position="832"/>
        <end position="851"/>
    </location>
</feature>
<dbReference type="EMBL" id="CAADRA010007045">
    <property type="protein sequence ID" value="VFT98834.1"/>
    <property type="molecule type" value="Genomic_DNA"/>
</dbReference>
<evidence type="ECO:0000259" key="2">
    <source>
        <dbReference type="PROSITE" id="PS50076"/>
    </source>
</evidence>
<dbReference type="Pfam" id="PF19432">
    <property type="entry name" value="RME-8_N"/>
    <property type="match status" value="3"/>
</dbReference>
<dbReference type="OrthoDB" id="69656at2759"/>
<sequence>MRADEASSSNSEGPRSGSFHGGLAGGDNPDEFVARFQTTKLSWKGKYERIFALSASRFCTIDPKDFDVTNSWSYVAFISLELDPTDEQIFTLTIQGPKKEEQLKLRYKYRAYLLTEFLRLHAANAQSLPRAPPPLQCKGTKLTRHGVERECVLEVAPDGLVYKQMLSSISGPMVMERFPYTDMEHMTPLTNSTTGCIVGAHGKQTVFFTSDRAFLTSHMEKAAARLGLRLPTRGKLTLEQVAADKRLFDPQECIVQFPVQKFSKRHEKPVRRVLALVQGNVLLELETKTAATAISVFPLKSLFAVVRHPHSSQFELEFVDGTQRAYACHDRDGVLAALADAVPPGDEPLVISSTPSQSGLRLLPRFAVEDTSESTSFFGDSSIGACFLKRLASMGKYTAGGNGIRAGAAAGRGLVSIACEFNANVPMSGIQYHTKRSIVLDALRPLAVQLHTVATCKPPAPRMAVTLLQCICRIATSFYGFRELLHLPQVIESLHLCLQAEDELTVFWTALLIQRLTMHTATTGAMPDGTGTIERTIDGNEQTIDVESVLDKRSTNGEAELNNKKLLLGQEKIIAALVAVLGKFSLQRSSVGPLSFMGNLKVLEGALCSHKHTTDAPIVRMIIDKLVPHYDALTRLLFRSRCATTVEACTLLVQTVLLLCSADAAASIKDAALRQGLVLQHLYQAMFDPSFDQRCVSRYMISMWMSDYVPAKQLLRRIFPPGLVSCLDMRLLSAAEVFQLDDLEQSTFMDKFGAFNAELLVSRRTASEISLDLDSDVDDGSSVGDGNTSTIHNSTFSLGRSSLFDDDSVVSEIVSSSKLLDRMQIKARGNVFDEHTNGQSQRGSQPSPIKQGLKDGVFNLRLLQRALRSTWGGDRHVAATVATATTTENFRILFHMAQQDHETIDLVWGSVTREELRNALVQEIHLFRAASSTHDHVVWNFEDFSVAYASLDAEMVVDGLYLRHLLSCQVAPTQSEDTFAPPLHLEEMILKKPKRFVNALYKKILREQGEAEFKGHLDWTVACLRALTMVTYMYELDYHLPTEDLGHLVVMLRQTTRRDLLVHVLRALRSIAKVPQNGSKLLKEADAVPLLVQLMQMAHTSQRPTDTAALALWSSPDNGATPKSVDALREWLHATGRSPYDVRVVRRSTDGHDQPLTAIPQLKWELGMDGSFDVVAVAHDAIRVLLALLKSNPLLTPDAAVYPIPLGRQLATVQLAEIASLLMLFELPKLVELAAHVLVHLSLESEQLYLTGVYYMLFLYQGTAFGDFARFLKATHKTQAAPVTGNLRKILTDLLPQALIVQLDALSSVDFGALFCGDTASPRVIWSPLMRDTLWRVCKAHLDDHRRHLQEDVAAPFAYHPMAPVVYRELDDEVFCHGYYLRQFCNTRDVDVKDPGTFLSKLAAEWTREINRPAMALSRTDAARVLDLPEDSDDVNIRRAYKDLCRPVCPENANGDPDKLARFETLQQAYAVLVSPRDSLLTAGYDAVNLLLVLRAQNRLFAAYPLALESSKFEAYPQLLELLATHCTNDPNVPALTSRADQLALSMLALELVYHSCAVSSQNGPWLLSQARVGVLEDVLQHCVDQIVADNAADAPTFTTLACFLMRTISGLVATAAGRAWVLRSARVVSNCWRVLWYYNTHVATESVFVLVRHTLEAIASMHESTDVQDIVLHKSGILWQLLYLWFSFDPTVDEATAQPNNAQLDGTILLPSQRNDNTTNMEVAASKNALAMLAVRAICAAQANLTLQVMCNSLLTPNLYFQSSNPSHAKFLGLFHRDTVSHRLIWTTAMRVELHAFLDPIVRSIETFPDMNHVMAFRYTALEKQKIIEGMYVDPLFVTLMTASPGTLSIDFVRQLGLPASFYDATVDFIHTGNVVPSAVVGWGLTDAHVLEFREKCMAILATLAPLATPQVEAGFLARQGLLTLFSFVLPPAHKFVTPSLAPLVPPPAFAAFQRHSLTILKALATSKQFADALFQASLFPVLMHAAHLEDESSAAVLETIGQLCATSSTIARFVASSIWFYHVLLWAFPASDAVSITDADYDFGKLMQVPAAKILSALGQPTSAVLEETMNVLVRLLPVALVAEIIDHPIRVMTILQSHYEAPDLVWNDTLRSYFYSQMNHLSVLVNKATDGGVVSEELAAFEIDYATVYPYPMIGDVYLMLYLENPIHPLKDPKFFLECLMEDFETLCHALVTSLGNRGSFDPDLAIAHRQQAQILPLITSCIVCALRVYPSYIDEIANWKYPDKLCSLFVLLQNEVHGPYSSLADAEANAVEMSLLRLFRILFVSPRVVASLAYSPFNILSRLIKHCRVSDRAYHTELGFILETIRRFLLSFPDNGDKHSDKNVVAVVSGLHLLEFLLDMLEHPQTLQNVADATLTRVTIIATLNYLEQHRTQGSMAHQVLKKNKKWDKVFRLEPTDAIRGQPEDKFLVGPGANADRMIRSYLASQAGAGGRPSSVSQPPVHSATRKVGATQKLKNLFK</sequence>
<dbReference type="GO" id="GO:0006898">
    <property type="term" value="P:receptor-mediated endocytosis"/>
    <property type="evidence" value="ECO:0007669"/>
    <property type="project" value="TreeGrafter"/>
</dbReference>
<keyword evidence="5" id="KW-1185">Reference proteome</keyword>
<feature type="domain" description="J" evidence="2">
    <location>
        <begin position="1421"/>
        <end position="1489"/>
    </location>
</feature>
<name>A0A485LLG2_9STRA</name>
<feature type="compositionally biased region" description="Low complexity" evidence="1">
    <location>
        <begin position="7"/>
        <end position="18"/>
    </location>
</feature>